<dbReference type="Proteomes" id="UP000726737">
    <property type="component" value="Unassembled WGS sequence"/>
</dbReference>
<feature type="compositionally biased region" description="Basic and acidic residues" evidence="1">
    <location>
        <begin position="158"/>
        <end position="180"/>
    </location>
</feature>
<evidence type="ECO:0000313" key="2">
    <source>
        <dbReference type="EMBL" id="KAG0247694.1"/>
    </source>
</evidence>
<keyword evidence="3" id="KW-1185">Reference proteome</keyword>
<reference evidence="2" key="1">
    <citation type="journal article" date="2020" name="Fungal Divers.">
        <title>Resolving the Mortierellaceae phylogeny through synthesis of multi-gene phylogenetics and phylogenomics.</title>
        <authorList>
            <person name="Vandepol N."/>
            <person name="Liber J."/>
            <person name="Desiro A."/>
            <person name="Na H."/>
            <person name="Kennedy M."/>
            <person name="Barry K."/>
            <person name="Grigoriev I.V."/>
            <person name="Miller A.N."/>
            <person name="O'Donnell K."/>
            <person name="Stajich J.E."/>
            <person name="Bonito G."/>
        </authorList>
    </citation>
    <scope>NUCLEOTIDE SEQUENCE</scope>
    <source>
        <strain evidence="2">KOD948</strain>
    </source>
</reference>
<dbReference type="EMBL" id="JAAAJA010001256">
    <property type="protein sequence ID" value="KAG0247694.1"/>
    <property type="molecule type" value="Genomic_DNA"/>
</dbReference>
<accession>A0A9P6PHF5</accession>
<dbReference type="OrthoDB" id="2438799at2759"/>
<name>A0A9P6PHF5_9FUNG</name>
<evidence type="ECO:0000313" key="3">
    <source>
        <dbReference type="Proteomes" id="UP000726737"/>
    </source>
</evidence>
<evidence type="ECO:0000256" key="1">
    <source>
        <dbReference type="SAM" id="MobiDB-lite"/>
    </source>
</evidence>
<gene>
    <name evidence="2" type="ORF">BG011_001057</name>
</gene>
<feature type="region of interest" description="Disordered" evidence="1">
    <location>
        <begin position="155"/>
        <end position="204"/>
    </location>
</feature>
<organism evidence="2 3">
    <name type="scientific">Mortierella polycephala</name>
    <dbReference type="NCBI Taxonomy" id="41804"/>
    <lineage>
        <taxon>Eukaryota</taxon>
        <taxon>Fungi</taxon>
        <taxon>Fungi incertae sedis</taxon>
        <taxon>Mucoromycota</taxon>
        <taxon>Mortierellomycotina</taxon>
        <taxon>Mortierellomycetes</taxon>
        <taxon>Mortierellales</taxon>
        <taxon>Mortierellaceae</taxon>
        <taxon>Mortierella</taxon>
    </lineage>
</organism>
<sequence length="215" mass="23996">MSSLPGTEGKDGYEQESSGVSGSLCVKEYTPWLIEREKSSESVSFALFEQEFGFVDLEDAKAAYETLIKSSRLRGDRRRALLVTYEMFMRNKLQSFWSSHLLKMEKRETKTNLEIAVTKSARVVQTASAKEIANTANLLEDGGGDQDESACALKSKRKLEDGPLKENKRQEKMPKSKRNDGGTNVSRMTRDVDGDAGDATTMSAILDKAYRKWGS</sequence>
<proteinExistence type="predicted"/>
<protein>
    <submittedName>
        <fullName evidence="2">Uncharacterized protein</fullName>
    </submittedName>
</protein>
<comment type="caution">
    <text evidence="2">The sequence shown here is derived from an EMBL/GenBank/DDBJ whole genome shotgun (WGS) entry which is preliminary data.</text>
</comment>
<dbReference type="AlphaFoldDB" id="A0A9P6PHF5"/>